<gene>
    <name evidence="1" type="ORF">SAMN06297397_0378</name>
</gene>
<name>A0AC61PHZ0_9FIRM</name>
<evidence type="ECO:0000313" key="2">
    <source>
        <dbReference type="Proteomes" id="UP000192328"/>
    </source>
</evidence>
<keyword evidence="1" id="KW-0067">ATP-binding</keyword>
<sequence length="361" mass="40146">MAANKKEPKGVRLDHISKIYKDPKTGKDFYAVHDVALEIEPGSFVTLLGPSGCGKTTTLRMIAGFESPDEGEIYLGGEPINELTPNKRDTAMVFQSYALFPHYNVFDNVAYGLRLRKVPKEEIKERVTNILKLVELSDMEQRMTNQLSGGQQQRVALARALVVEPGVLLFDEPLSNLDAKLRVQMRTEIRRIQQALGITAIYVTHDQSEAMAISDNIILMKGGVIAQMGSPTEIYYHPNSEFVADFIGECNFLPCTVTGREGSEVIAEVYGHPVRVLSEKETIGNAEIVLRPEAIEIADQGQLPCKVELSCFMGSYQNYHVRVGDTLVKIADNCPIGRKTYQVGDEAYISFRSECAHLLET</sequence>
<dbReference type="Proteomes" id="UP000192328">
    <property type="component" value="Unassembled WGS sequence"/>
</dbReference>
<proteinExistence type="predicted"/>
<comment type="caution">
    <text evidence="1">The sequence shown here is derived from an EMBL/GenBank/DDBJ whole genome shotgun (WGS) entry which is preliminary data.</text>
</comment>
<keyword evidence="2" id="KW-1185">Reference proteome</keyword>
<evidence type="ECO:0000313" key="1">
    <source>
        <dbReference type="EMBL" id="SMC37361.1"/>
    </source>
</evidence>
<organism evidence="1 2">
    <name type="scientific">Aristaeella lactis</name>
    <dbReference type="NCBI Taxonomy" id="3046383"/>
    <lineage>
        <taxon>Bacteria</taxon>
        <taxon>Bacillati</taxon>
        <taxon>Bacillota</taxon>
        <taxon>Clostridia</taxon>
        <taxon>Eubacteriales</taxon>
        <taxon>Aristaeellaceae</taxon>
        <taxon>Aristaeella</taxon>
    </lineage>
</organism>
<keyword evidence="1" id="KW-0547">Nucleotide-binding</keyword>
<accession>A0AC61PHZ0</accession>
<reference evidence="1" key="1">
    <citation type="submission" date="2017-04" db="EMBL/GenBank/DDBJ databases">
        <authorList>
            <person name="Varghese N."/>
            <person name="Submissions S."/>
        </authorList>
    </citation>
    <scope>NUCLEOTIDE SEQUENCE</scope>
    <source>
        <strain evidence="1">WTE2008</strain>
    </source>
</reference>
<protein>
    <submittedName>
        <fullName evidence="1">Iron(III) transport system ATP-binding protein</fullName>
    </submittedName>
</protein>
<dbReference type="EMBL" id="FWXZ01000001">
    <property type="protein sequence ID" value="SMC37361.1"/>
    <property type="molecule type" value="Genomic_DNA"/>
</dbReference>